<dbReference type="EMBL" id="JAERRB010000004">
    <property type="protein sequence ID" value="MBL0742219.1"/>
    <property type="molecule type" value="Genomic_DNA"/>
</dbReference>
<dbReference type="SUPFAM" id="SSF53335">
    <property type="entry name" value="S-adenosyl-L-methionine-dependent methyltransferases"/>
    <property type="match status" value="1"/>
</dbReference>
<dbReference type="Pfam" id="PF08241">
    <property type="entry name" value="Methyltransf_11"/>
    <property type="match status" value="1"/>
</dbReference>
<dbReference type="RefSeq" id="WP_202010230.1">
    <property type="nucleotide sequence ID" value="NZ_JAERRB010000004.1"/>
</dbReference>
<feature type="domain" description="Methyltransferase type 11" evidence="1">
    <location>
        <begin position="94"/>
        <end position="145"/>
    </location>
</feature>
<reference evidence="2 3" key="1">
    <citation type="submission" date="2021-01" db="EMBL/GenBank/DDBJ databases">
        <title>Chryseolinea sp. Jin1 Genome sequencing and assembly.</title>
        <authorList>
            <person name="Kim I."/>
        </authorList>
    </citation>
    <scope>NUCLEOTIDE SEQUENCE [LARGE SCALE GENOMIC DNA]</scope>
    <source>
        <strain evidence="2 3">Jin1</strain>
    </source>
</reference>
<dbReference type="CDD" id="cd02440">
    <property type="entry name" value="AdoMet_MTases"/>
    <property type="match status" value="1"/>
</dbReference>
<sequence length="233" mass="26424">MISKIALNVLKGINRKFNTTNWKDLRHTQPISDMFGYDRGDQSVHRYYIDEFVRECADKISGTALEVADRMYLARHAERLSESHVIHYNEDRGTNSFIGDLTRKETLPAEKFDCFVCTQTYNFIYDFKAAIEGSHFLLKPGGYLVATVSGIQQISTFDASRWGDYWRFTGESAKRMFGDVFGSENVQVVTYGNVLAAIASLEGLSSSEITKSELAFRDPSYELIIGILAHKLK</sequence>
<dbReference type="Proteomes" id="UP000613030">
    <property type="component" value="Unassembled WGS sequence"/>
</dbReference>
<keyword evidence="2" id="KW-0489">Methyltransferase</keyword>
<proteinExistence type="predicted"/>
<name>A0ABS1KS82_9BACT</name>
<protein>
    <submittedName>
        <fullName evidence="2">Class I SAM-dependent methyltransferase</fullName>
    </submittedName>
</protein>
<organism evidence="2 3">
    <name type="scientific">Chryseolinea lacunae</name>
    <dbReference type="NCBI Taxonomy" id="2801331"/>
    <lineage>
        <taxon>Bacteria</taxon>
        <taxon>Pseudomonadati</taxon>
        <taxon>Bacteroidota</taxon>
        <taxon>Cytophagia</taxon>
        <taxon>Cytophagales</taxon>
        <taxon>Fulvivirgaceae</taxon>
        <taxon>Chryseolinea</taxon>
    </lineage>
</organism>
<gene>
    <name evidence="2" type="ORF">JI741_13400</name>
</gene>
<keyword evidence="3" id="KW-1185">Reference proteome</keyword>
<comment type="caution">
    <text evidence="2">The sequence shown here is derived from an EMBL/GenBank/DDBJ whole genome shotgun (WGS) entry which is preliminary data.</text>
</comment>
<dbReference type="GO" id="GO:0032259">
    <property type="term" value="P:methylation"/>
    <property type="evidence" value="ECO:0007669"/>
    <property type="project" value="UniProtKB-KW"/>
</dbReference>
<evidence type="ECO:0000313" key="3">
    <source>
        <dbReference type="Proteomes" id="UP000613030"/>
    </source>
</evidence>
<dbReference type="GO" id="GO:0008168">
    <property type="term" value="F:methyltransferase activity"/>
    <property type="evidence" value="ECO:0007669"/>
    <property type="project" value="UniProtKB-KW"/>
</dbReference>
<keyword evidence="2" id="KW-0808">Transferase</keyword>
<dbReference type="Gene3D" id="3.40.50.150">
    <property type="entry name" value="Vaccinia Virus protein VP39"/>
    <property type="match status" value="1"/>
</dbReference>
<evidence type="ECO:0000313" key="2">
    <source>
        <dbReference type="EMBL" id="MBL0742219.1"/>
    </source>
</evidence>
<dbReference type="InterPro" id="IPR013216">
    <property type="entry name" value="Methyltransf_11"/>
</dbReference>
<evidence type="ECO:0000259" key="1">
    <source>
        <dbReference type="Pfam" id="PF08241"/>
    </source>
</evidence>
<dbReference type="InterPro" id="IPR029063">
    <property type="entry name" value="SAM-dependent_MTases_sf"/>
</dbReference>
<accession>A0ABS1KS82</accession>